<feature type="signal peptide" evidence="9">
    <location>
        <begin position="1"/>
        <end position="23"/>
    </location>
</feature>
<dbReference type="Pfam" id="PF18033">
    <property type="entry name" value="SpuA_C"/>
    <property type="match status" value="1"/>
</dbReference>
<dbReference type="Gene3D" id="2.60.40.10">
    <property type="entry name" value="Immunoglobulins"/>
    <property type="match status" value="1"/>
</dbReference>
<dbReference type="Gene3D" id="3.20.20.80">
    <property type="entry name" value="Glycosidases"/>
    <property type="match status" value="1"/>
</dbReference>
<accession>A0A7T3V636</accession>
<dbReference type="GO" id="GO:0030246">
    <property type="term" value="F:carbohydrate binding"/>
    <property type="evidence" value="ECO:0007669"/>
    <property type="project" value="InterPro"/>
</dbReference>
<dbReference type="SUPFAM" id="SSF49452">
    <property type="entry name" value="Starch-binding domain-like"/>
    <property type="match status" value="1"/>
</dbReference>
<dbReference type="SMART" id="SM00642">
    <property type="entry name" value="Aamy"/>
    <property type="match status" value="1"/>
</dbReference>
<organism evidence="11 12">
    <name type="scientific">Treponema peruense</name>
    <dbReference type="NCBI Taxonomy" id="2787628"/>
    <lineage>
        <taxon>Bacteria</taxon>
        <taxon>Pseudomonadati</taxon>
        <taxon>Spirochaetota</taxon>
        <taxon>Spirochaetia</taxon>
        <taxon>Spirochaetales</taxon>
        <taxon>Treponemataceae</taxon>
        <taxon>Treponema</taxon>
    </lineage>
</organism>
<sequence length="914" mass="100240">MNIFRKIYILVLAVLAGISFATAQNAVPGTFENAAPAGLEKILKADKKVNPSENELVVYYLRDDASYENWALWIWAIPGGDGNSMWKYSQDWSVTDGVAYMRFALDGSSSGGIKPVSSDGTVGLIVRQDGGWTKDGSDDRIWNIEKSNKVAIISGDQNTYAAEEYKPSFVSAELLSQDSISLTLSGKYALSLDGSDFGFTVKNRSGKVYDVLSVTNADSTDKNDNFTSRILIKLNEKVSVSDSLAVSNAAFRGTVAVDSRKLSVKLAESMIPGADVELGAAYSNGKVRFNLWAPTSSNVRVNIYKKGDASKADYTVPMTFDSSTGVWTAEFSRVNPDGMFYDYTLQNSKGLVTVLDPYAKSMAAYKNLGGCGRAAIVDLNSPKAFPEGGMDAPYYNLAKREDAVIYEVSVRDFTIGNDSSVKAVPGTYKAFIEKIPYLKELGITHVQLLPVLNFYNNDETDKSYDNRGVVNGSNYNWGYDPHNYFTPEGWYASDASDPYARVRELRELINEIHKAGMGVLLDVVYNHMGNAALLDDIVPGYYFRMNENGGFKSNSGCGNDTATERAMMKRIVTDSTEHWVKNYRADGFRFDLMGLMEASSVEDSYKACAAVNPSVLFEGEGWKMYNGERGTVGMDQNYMKKTDNVAVFNDELRDLVKAGGFNETGLGFITGKSVNTARLFSNICGVPTANYRADDPGDNLQYLVCHDGLTLHDAVVNNVHLAEPQNTAEVISRIKLGNALVLTSQGIAFLHAGQERGRTKPNVNKARAESINNFVRNSYDSSDNINQIVWTLDEQYENLLEYTKGLVALRKNTEAFRLGDADLVQKSVKFINTGDEESQVLAYSVKADKKTYIVAFNCSTKKVTVKTKMNLKNAEVLADANTAGTTAISIPEGVVIKGKNVVLEPLTATVICVQ</sequence>
<evidence type="ECO:0000256" key="3">
    <source>
        <dbReference type="ARBA" id="ARBA00022801"/>
    </source>
</evidence>
<gene>
    <name evidence="11" type="ORF">IWA51_03010</name>
</gene>
<evidence type="ECO:0000256" key="4">
    <source>
        <dbReference type="ARBA" id="ARBA00023295"/>
    </source>
</evidence>
<evidence type="ECO:0000256" key="7">
    <source>
        <dbReference type="ARBA" id="ARBA00029618"/>
    </source>
</evidence>
<dbReference type="InterPro" id="IPR014756">
    <property type="entry name" value="Ig_E-set"/>
</dbReference>
<evidence type="ECO:0000259" key="10">
    <source>
        <dbReference type="SMART" id="SM00642"/>
    </source>
</evidence>
<dbReference type="Pfam" id="PF00128">
    <property type="entry name" value="Alpha-amylase"/>
    <property type="match status" value="1"/>
</dbReference>
<feature type="chain" id="PRO_5032756361" description="pullulanase" evidence="9">
    <location>
        <begin position="24"/>
        <end position="914"/>
    </location>
</feature>
<dbReference type="GO" id="GO:0005975">
    <property type="term" value="P:carbohydrate metabolic process"/>
    <property type="evidence" value="ECO:0007669"/>
    <property type="project" value="InterPro"/>
</dbReference>
<dbReference type="CDD" id="cd11341">
    <property type="entry name" value="AmyAc_Pullulanase_LD-like"/>
    <property type="match status" value="1"/>
</dbReference>
<dbReference type="InterPro" id="IPR013783">
    <property type="entry name" value="Ig-like_fold"/>
</dbReference>
<keyword evidence="2 9" id="KW-0732">Signal</keyword>
<dbReference type="Gene3D" id="2.60.40.1180">
    <property type="entry name" value="Golgi alpha-mannosidase II"/>
    <property type="match status" value="1"/>
</dbReference>
<evidence type="ECO:0000313" key="12">
    <source>
        <dbReference type="Proteomes" id="UP000595224"/>
    </source>
</evidence>
<dbReference type="AlphaFoldDB" id="A0A7T3V636"/>
<protein>
    <recommendedName>
        <fullName evidence="6">pullulanase</fullName>
        <ecNumber evidence="6">3.2.1.41</ecNumber>
    </recommendedName>
    <alternativeName>
        <fullName evidence="7">Alpha-dextrin endo-1,6-alpha-glucosidase</fullName>
    </alternativeName>
    <alternativeName>
        <fullName evidence="8">Pullulan 6-glucanohydrolase</fullName>
    </alternativeName>
</protein>
<dbReference type="InterPro" id="IPR013784">
    <property type="entry name" value="Carb-bd-like_fold"/>
</dbReference>
<dbReference type="InterPro" id="IPR040806">
    <property type="entry name" value="SpuA_C"/>
</dbReference>
<dbReference type="Gene3D" id="2.60.40.1110">
    <property type="match status" value="1"/>
</dbReference>
<dbReference type="CDD" id="cd02860">
    <property type="entry name" value="E_set_Pullulanase"/>
    <property type="match status" value="1"/>
</dbReference>
<dbReference type="InterPro" id="IPR004193">
    <property type="entry name" value="Glyco_hydro_13_N"/>
</dbReference>
<dbReference type="InterPro" id="IPR005323">
    <property type="entry name" value="CBM41_pullulanase"/>
</dbReference>
<dbReference type="GO" id="GO:0051060">
    <property type="term" value="F:pullulanase activity"/>
    <property type="evidence" value="ECO:0007669"/>
    <property type="project" value="UniProtKB-EC"/>
</dbReference>
<dbReference type="Proteomes" id="UP000595224">
    <property type="component" value="Chromosome"/>
</dbReference>
<dbReference type="InterPro" id="IPR006047">
    <property type="entry name" value="GH13_cat_dom"/>
</dbReference>
<dbReference type="Pfam" id="PF02922">
    <property type="entry name" value="CBM_48"/>
    <property type="match status" value="1"/>
</dbReference>
<evidence type="ECO:0000256" key="5">
    <source>
        <dbReference type="ARBA" id="ARBA00023965"/>
    </source>
</evidence>
<dbReference type="InterPro" id="IPR017853">
    <property type="entry name" value="GH"/>
</dbReference>
<keyword evidence="3" id="KW-0378">Hydrolase</keyword>
<comment type="catalytic activity">
    <reaction evidence="5">
        <text>Hydrolysis of (1-&gt;6)-alpha-D-glucosidic linkages in pullulan, amylopectin and glycogen, and in the alpha- and beta-limit dextrins of amylopectin and glycogen.</text>
        <dbReference type="EC" id="3.2.1.41"/>
    </reaction>
</comment>
<evidence type="ECO:0000313" key="11">
    <source>
        <dbReference type="EMBL" id="QQA01600.1"/>
    </source>
</evidence>
<keyword evidence="4" id="KW-0326">Glycosidase</keyword>
<reference evidence="11 12" key="1">
    <citation type="submission" date="2020-11" db="EMBL/GenBank/DDBJ databases">
        <title>Treponema Peruensis nv. sp., first commensal Treponema isolated from human feces.</title>
        <authorList>
            <person name="Belkhou C."/>
            <person name="Raes J."/>
        </authorList>
    </citation>
    <scope>NUCLEOTIDE SEQUENCE [LARGE SCALE GENOMIC DNA]</scope>
    <source>
        <strain evidence="11 12">RCC2812</strain>
    </source>
</reference>
<evidence type="ECO:0000256" key="2">
    <source>
        <dbReference type="ARBA" id="ARBA00022729"/>
    </source>
</evidence>
<dbReference type="SUPFAM" id="SSF51445">
    <property type="entry name" value="(Trans)glycosidases"/>
    <property type="match status" value="1"/>
</dbReference>
<dbReference type="InterPro" id="IPR013780">
    <property type="entry name" value="Glyco_hydro_b"/>
</dbReference>
<dbReference type="KEGG" id="tper:IWA51_03010"/>
<feature type="domain" description="Glycosyl hydrolase family 13 catalytic" evidence="10">
    <location>
        <begin position="407"/>
        <end position="810"/>
    </location>
</feature>
<dbReference type="SUPFAM" id="SSF81296">
    <property type="entry name" value="E set domains"/>
    <property type="match status" value="1"/>
</dbReference>
<evidence type="ECO:0000256" key="9">
    <source>
        <dbReference type="SAM" id="SignalP"/>
    </source>
</evidence>
<dbReference type="EC" id="3.2.1.41" evidence="6"/>
<name>A0A7T3V636_9SPIR</name>
<dbReference type="EMBL" id="CP064936">
    <property type="protein sequence ID" value="QQA01600.1"/>
    <property type="molecule type" value="Genomic_DNA"/>
</dbReference>
<dbReference type="CDD" id="cd10315">
    <property type="entry name" value="CBM41_pullulanase"/>
    <property type="match status" value="1"/>
</dbReference>
<dbReference type="RefSeq" id="WP_198443137.1">
    <property type="nucleotide sequence ID" value="NZ_CBCSHE010000011.1"/>
</dbReference>
<evidence type="ECO:0000256" key="1">
    <source>
        <dbReference type="ARBA" id="ARBA00008061"/>
    </source>
</evidence>
<keyword evidence="12" id="KW-1185">Reference proteome</keyword>
<comment type="similarity">
    <text evidence="1">Belongs to the glycosyl hydrolase 13 family.</text>
</comment>
<dbReference type="PANTHER" id="PTHR43002">
    <property type="entry name" value="GLYCOGEN DEBRANCHING ENZYME"/>
    <property type="match status" value="1"/>
</dbReference>
<evidence type="ECO:0000256" key="6">
    <source>
        <dbReference type="ARBA" id="ARBA00024062"/>
    </source>
</evidence>
<evidence type="ECO:0000256" key="8">
    <source>
        <dbReference type="ARBA" id="ARBA00031076"/>
    </source>
</evidence>
<proteinExistence type="inferred from homology"/>
<dbReference type="Pfam" id="PF03714">
    <property type="entry name" value="PUD"/>
    <property type="match status" value="1"/>
</dbReference>